<dbReference type="InterPro" id="IPR036188">
    <property type="entry name" value="FAD/NAD-bd_sf"/>
</dbReference>
<dbReference type="Proteomes" id="UP000054771">
    <property type="component" value="Unassembled WGS sequence"/>
</dbReference>
<reference evidence="4" key="1">
    <citation type="journal article" date="2016" name="Genome Announc.">
        <title>Draft genome sequences of fungus Aspergillus calidoustus.</title>
        <authorList>
            <person name="Horn F."/>
            <person name="Linde J."/>
            <person name="Mattern D.J."/>
            <person name="Walther G."/>
            <person name="Guthke R."/>
            <person name="Scherlach K."/>
            <person name="Martin K."/>
            <person name="Brakhage A.A."/>
            <person name="Petzke L."/>
            <person name="Valiante V."/>
        </authorList>
    </citation>
    <scope>NUCLEOTIDE SEQUENCE [LARGE SCALE GENOMIC DNA]</scope>
    <source>
        <strain evidence="4">SF006504</strain>
    </source>
</reference>
<feature type="transmembrane region" description="Helical" evidence="2">
    <location>
        <begin position="179"/>
        <end position="200"/>
    </location>
</feature>
<accession>A0A0U5FVG2</accession>
<keyword evidence="2" id="KW-0472">Membrane</keyword>
<dbReference type="InterPro" id="IPR050464">
    <property type="entry name" value="Zeta_carotene_desat/Oxidored"/>
</dbReference>
<dbReference type="AlphaFoldDB" id="A0A0U5FVG2"/>
<gene>
    <name evidence="3" type="ORF">ASPCAL03756</name>
</gene>
<dbReference type="OMA" id="CFFVAPK"/>
<proteinExistence type="predicted"/>
<keyword evidence="2" id="KW-1133">Transmembrane helix</keyword>
<dbReference type="OrthoDB" id="5977668at2759"/>
<dbReference type="SUPFAM" id="SSF51905">
    <property type="entry name" value="FAD/NAD(P)-binding domain"/>
    <property type="match status" value="1"/>
</dbReference>
<dbReference type="PANTHER" id="PTHR42923:SF42">
    <property type="entry name" value="AMINE OXIDASE DOMAIN-CONTAINING PROTEIN"/>
    <property type="match status" value="1"/>
</dbReference>
<feature type="compositionally biased region" description="Low complexity" evidence="1">
    <location>
        <begin position="434"/>
        <end position="450"/>
    </location>
</feature>
<evidence type="ECO:0000313" key="4">
    <source>
        <dbReference type="Proteomes" id="UP000054771"/>
    </source>
</evidence>
<dbReference type="Pfam" id="PF13450">
    <property type="entry name" value="NAD_binding_8"/>
    <property type="match status" value="1"/>
</dbReference>
<dbReference type="PANTHER" id="PTHR42923">
    <property type="entry name" value="PROTOPORPHYRINOGEN OXIDASE"/>
    <property type="match status" value="1"/>
</dbReference>
<evidence type="ECO:0000256" key="2">
    <source>
        <dbReference type="SAM" id="Phobius"/>
    </source>
</evidence>
<dbReference type="EMBL" id="CDMC01000003">
    <property type="protein sequence ID" value="CEL02589.1"/>
    <property type="molecule type" value="Genomic_DNA"/>
</dbReference>
<feature type="compositionally biased region" description="Basic and acidic residues" evidence="1">
    <location>
        <begin position="84"/>
        <end position="96"/>
    </location>
</feature>
<feature type="region of interest" description="Disordered" evidence="1">
    <location>
        <begin position="429"/>
        <end position="451"/>
    </location>
</feature>
<protein>
    <recommendedName>
        <fullName evidence="5">Amine oxidase domain-containing protein</fullName>
    </recommendedName>
</protein>
<name>A0A0U5FVG2_ASPCI</name>
<keyword evidence="4" id="KW-1185">Reference proteome</keyword>
<feature type="region of interest" description="Disordered" evidence="1">
    <location>
        <begin position="54"/>
        <end position="96"/>
    </location>
</feature>
<sequence length="577" mass="64530">MKPPRQRVAIVGSGMAGLVAGYLLANDKEGRFDVEVLEMQDRLSLDSASYTLPREFSRSGTGTGTRNESRHGDGSTQNSAKHRNAPEEIEKEREEERVDLPMRAFAAGYYDNLRKLYSHLGVQFDEPRFVYSLSTLDSTDDDTATKKRTATKGGNYFIHSSNNHILPPIRPAGLSIARWVVEVAYLLFWYTWFTLAAFFIRPRTITTKTTTRQKDFYSSGGLTTTTTHSSETLRSYLARIFLPNYYTTRYFLPLMSSVTTCTHDELLDFPASDIVAYARRTFRRPHYTVRGGVRQAEGKLSAGLRVRFGARVVSVTSLEDGRVKVRWRSTSKKVRTHTSSARMNGGASASASAAEYDVAERRVGAEAEEVEEVLEEIYDKAIIAVTPDVVGSIFEPLVREMKDIPTTSVQSVVHQDFARIGDCSTQLRRNPRFASRTARSSSSSSSTSASGPVSAAIHMYTNLRTGKTESIHEHLSSMLITTYPIDEAIDESKILHRATFTRVLRSPRSREIVNGIFRPQVNSRRHIEESRKGWKNGDGNVYLVGGWCWDGMVMLEGCIVSAIRVADALGVDVPWAR</sequence>
<dbReference type="GO" id="GO:0016491">
    <property type="term" value="F:oxidoreductase activity"/>
    <property type="evidence" value="ECO:0007669"/>
    <property type="project" value="TreeGrafter"/>
</dbReference>
<evidence type="ECO:0000313" key="3">
    <source>
        <dbReference type="EMBL" id="CEL02589.1"/>
    </source>
</evidence>
<evidence type="ECO:0008006" key="5">
    <source>
        <dbReference type="Google" id="ProtNLM"/>
    </source>
</evidence>
<dbReference type="Gene3D" id="3.50.50.60">
    <property type="entry name" value="FAD/NAD(P)-binding domain"/>
    <property type="match status" value="1"/>
</dbReference>
<keyword evidence="2" id="KW-0812">Transmembrane</keyword>
<organism evidence="3 4">
    <name type="scientific">Aspergillus calidoustus</name>
    <dbReference type="NCBI Taxonomy" id="454130"/>
    <lineage>
        <taxon>Eukaryota</taxon>
        <taxon>Fungi</taxon>
        <taxon>Dikarya</taxon>
        <taxon>Ascomycota</taxon>
        <taxon>Pezizomycotina</taxon>
        <taxon>Eurotiomycetes</taxon>
        <taxon>Eurotiomycetidae</taxon>
        <taxon>Eurotiales</taxon>
        <taxon>Aspergillaceae</taxon>
        <taxon>Aspergillus</taxon>
        <taxon>Aspergillus subgen. Nidulantes</taxon>
    </lineage>
</organism>
<dbReference type="STRING" id="454130.A0A0U5FVG2"/>
<evidence type="ECO:0000256" key="1">
    <source>
        <dbReference type="SAM" id="MobiDB-lite"/>
    </source>
</evidence>